<proteinExistence type="inferred from homology"/>
<dbReference type="InterPro" id="IPR050221">
    <property type="entry name" value="26S_Proteasome_ATPase"/>
</dbReference>
<dbReference type="GO" id="GO:0005524">
    <property type="term" value="F:ATP binding"/>
    <property type="evidence" value="ECO:0007669"/>
    <property type="project" value="UniProtKB-KW"/>
</dbReference>
<evidence type="ECO:0000313" key="5">
    <source>
        <dbReference type="EMBL" id="TQV87427.1"/>
    </source>
</evidence>
<dbReference type="RefSeq" id="WP_142894148.1">
    <property type="nucleotide sequence ID" value="NZ_ML660164.1"/>
</dbReference>
<dbReference type="InterPro" id="IPR003593">
    <property type="entry name" value="AAA+_ATPase"/>
</dbReference>
<name>A0A545UD83_9GAMM</name>
<dbReference type="SMART" id="SM00382">
    <property type="entry name" value="AAA"/>
    <property type="match status" value="1"/>
</dbReference>
<dbReference type="PANTHER" id="PTHR23073">
    <property type="entry name" value="26S PROTEASOME REGULATORY SUBUNIT"/>
    <property type="match status" value="1"/>
</dbReference>
<keyword evidence="3 5" id="KW-0067">ATP-binding</keyword>
<dbReference type="Proteomes" id="UP000315439">
    <property type="component" value="Unassembled WGS sequence"/>
</dbReference>
<dbReference type="InterPro" id="IPR003959">
    <property type="entry name" value="ATPase_AAA_core"/>
</dbReference>
<dbReference type="CDD" id="cd19481">
    <property type="entry name" value="RecA-like_protease"/>
    <property type="match status" value="1"/>
</dbReference>
<evidence type="ECO:0000259" key="4">
    <source>
        <dbReference type="SMART" id="SM00382"/>
    </source>
</evidence>
<evidence type="ECO:0000256" key="2">
    <source>
        <dbReference type="ARBA" id="ARBA00022741"/>
    </source>
</evidence>
<dbReference type="EMBL" id="VIKS01000008">
    <property type="protein sequence ID" value="TQV87427.1"/>
    <property type="molecule type" value="Genomic_DNA"/>
</dbReference>
<comment type="caution">
    <text evidence="5">The sequence shown here is derived from an EMBL/GenBank/DDBJ whole genome shotgun (WGS) entry which is preliminary data.</text>
</comment>
<dbReference type="OrthoDB" id="9809379at2"/>
<keyword evidence="2" id="KW-0547">Nucleotide-binding</keyword>
<organism evidence="5 6">
    <name type="scientific">Aliikangiella coralliicola</name>
    <dbReference type="NCBI Taxonomy" id="2592383"/>
    <lineage>
        <taxon>Bacteria</taxon>
        <taxon>Pseudomonadati</taxon>
        <taxon>Pseudomonadota</taxon>
        <taxon>Gammaproteobacteria</taxon>
        <taxon>Oceanospirillales</taxon>
        <taxon>Pleioneaceae</taxon>
        <taxon>Aliikangiella</taxon>
    </lineage>
</organism>
<comment type="similarity">
    <text evidence="1">Belongs to the AAA ATPase family.</text>
</comment>
<keyword evidence="6" id="KW-1185">Reference proteome</keyword>
<dbReference type="GO" id="GO:0016887">
    <property type="term" value="F:ATP hydrolysis activity"/>
    <property type="evidence" value="ECO:0007669"/>
    <property type="project" value="InterPro"/>
</dbReference>
<reference evidence="5 6" key="1">
    <citation type="submission" date="2019-07" db="EMBL/GenBank/DDBJ databases">
        <title>Draft genome for Aliikangiella sp. M105.</title>
        <authorList>
            <person name="Wang G."/>
        </authorList>
    </citation>
    <scope>NUCLEOTIDE SEQUENCE [LARGE SCALE GENOMIC DNA]</scope>
    <source>
        <strain evidence="5 6">M105</strain>
    </source>
</reference>
<evidence type="ECO:0000313" key="6">
    <source>
        <dbReference type="Proteomes" id="UP000315439"/>
    </source>
</evidence>
<accession>A0A545UD83</accession>
<dbReference type="Pfam" id="PF00004">
    <property type="entry name" value="AAA"/>
    <property type="match status" value="1"/>
</dbReference>
<gene>
    <name evidence="5" type="ORF">FLL46_13365</name>
</gene>
<feature type="domain" description="AAA+ ATPase" evidence="4">
    <location>
        <begin position="250"/>
        <end position="382"/>
    </location>
</feature>
<dbReference type="InterPro" id="IPR027417">
    <property type="entry name" value="P-loop_NTPase"/>
</dbReference>
<protein>
    <submittedName>
        <fullName evidence="5">ATP-binding protein</fullName>
    </submittedName>
</protein>
<sequence length="459" mass="53042">MQNRPKIEPANDFITQTAAVLNKELDWFYRILDTRIKLHFGHECEYQDIFEIEPPKLETGNQILYNQFIEHYQINFAERVVLILALISHIKPQMLDVFFTKNATFDKEFTEFGGRTDRQGKTFSPTGETALFILAGTDLEKRFLFSYLFDAEHFFNKHNLITLESNQPQDPYLSRVLTLSNEALDLITRGHARKPAFSSEFPAKLIETQLEWDDLVLDPYTLDQVYEIKAWIDHGETLLSDTELARKIKPGYRSLFFGPSGTGKTLTASLLGKVTERDVYHIDLSLVISKYIGETEKNLEKVFKQAENKNWILFFDEADALFGKRTNVNDAHDRFANQEVSYLLQRMEDYAGVVILASNFKSNLDDAFTRRFQSIIHFPIPKHSERTKLWTSAFSSQFKLDENVDLDAVAGEYEMSGGSIINVVRYASLMTLVQQKNNIALHHIKEGIRKEFQKEGKTF</sequence>
<dbReference type="AlphaFoldDB" id="A0A545UD83"/>
<dbReference type="SUPFAM" id="SSF52540">
    <property type="entry name" value="P-loop containing nucleoside triphosphate hydrolases"/>
    <property type="match status" value="1"/>
</dbReference>
<evidence type="ECO:0000256" key="1">
    <source>
        <dbReference type="ARBA" id="ARBA00006914"/>
    </source>
</evidence>
<dbReference type="Gene3D" id="3.40.50.300">
    <property type="entry name" value="P-loop containing nucleotide triphosphate hydrolases"/>
    <property type="match status" value="1"/>
</dbReference>
<evidence type="ECO:0000256" key="3">
    <source>
        <dbReference type="ARBA" id="ARBA00022840"/>
    </source>
</evidence>